<feature type="compositionally biased region" description="Basic and acidic residues" evidence="15">
    <location>
        <begin position="230"/>
        <end position="239"/>
    </location>
</feature>
<dbReference type="InterPro" id="IPR053238">
    <property type="entry name" value="RING-H2_zinc_finger"/>
</dbReference>
<dbReference type="Pfam" id="PF13639">
    <property type="entry name" value="zf-RING_2"/>
    <property type="match status" value="1"/>
</dbReference>
<keyword evidence="12 16" id="KW-0472">Membrane</keyword>
<dbReference type="FunFam" id="3.30.40.10:FF:000187">
    <property type="entry name" value="E3 ubiquitin-protein ligase ATL6"/>
    <property type="match status" value="1"/>
</dbReference>
<dbReference type="PANTHER" id="PTHR14155">
    <property type="entry name" value="RING FINGER DOMAIN-CONTAINING"/>
    <property type="match status" value="1"/>
</dbReference>
<dbReference type="SMART" id="SM00184">
    <property type="entry name" value="RING"/>
    <property type="match status" value="1"/>
</dbReference>
<dbReference type="PROSITE" id="PS50089">
    <property type="entry name" value="ZF_RING_2"/>
    <property type="match status" value="1"/>
</dbReference>
<evidence type="ECO:0000256" key="8">
    <source>
        <dbReference type="ARBA" id="ARBA00022771"/>
    </source>
</evidence>
<dbReference type="GO" id="GO:0016020">
    <property type="term" value="C:membrane"/>
    <property type="evidence" value="ECO:0007669"/>
    <property type="project" value="UniProtKB-SubCell"/>
</dbReference>
<evidence type="ECO:0000256" key="6">
    <source>
        <dbReference type="ARBA" id="ARBA00022692"/>
    </source>
</evidence>
<dbReference type="Proteomes" id="UP000008311">
    <property type="component" value="Unassembled WGS sequence"/>
</dbReference>
<feature type="domain" description="RING-type" evidence="18">
    <location>
        <begin position="139"/>
        <end position="181"/>
    </location>
</feature>
<evidence type="ECO:0000256" key="9">
    <source>
        <dbReference type="ARBA" id="ARBA00022786"/>
    </source>
</evidence>
<dbReference type="InterPro" id="IPR013083">
    <property type="entry name" value="Znf_RING/FYVE/PHD"/>
</dbReference>
<comment type="catalytic activity">
    <reaction evidence="1">
        <text>S-ubiquitinyl-[E2 ubiquitin-conjugating enzyme]-L-cysteine + [acceptor protein]-L-lysine = [E2 ubiquitin-conjugating enzyme]-L-cysteine + N(6)-ubiquitinyl-[acceptor protein]-L-lysine.</text>
        <dbReference type="EC" id="2.3.2.27"/>
    </reaction>
</comment>
<dbReference type="InParanoid" id="B9RJR7"/>
<dbReference type="EMBL" id="EQ973783">
    <property type="protein sequence ID" value="EEF48569.1"/>
    <property type="molecule type" value="Genomic_DNA"/>
</dbReference>
<dbReference type="SUPFAM" id="SSF57850">
    <property type="entry name" value="RING/U-box"/>
    <property type="match status" value="1"/>
</dbReference>
<keyword evidence="10" id="KW-0862">Zinc</keyword>
<dbReference type="Gene3D" id="3.30.40.10">
    <property type="entry name" value="Zinc/RING finger domain, C3HC4 (zinc finger)"/>
    <property type="match status" value="1"/>
</dbReference>
<keyword evidence="6 16" id="KW-0812">Transmembrane</keyword>
<feature type="region of interest" description="Disordered" evidence="15">
    <location>
        <begin position="408"/>
        <end position="436"/>
    </location>
</feature>
<feature type="region of interest" description="Disordered" evidence="15">
    <location>
        <begin position="202"/>
        <end position="263"/>
    </location>
</feature>
<keyword evidence="7" id="KW-0479">Metal-binding</keyword>
<gene>
    <name evidence="19" type="ORF">RCOM_1037890</name>
</gene>
<dbReference type="KEGG" id="rcu:8281711"/>
<dbReference type="CDD" id="cd16461">
    <property type="entry name" value="RING-H2_EL5-like"/>
    <property type="match status" value="1"/>
</dbReference>
<feature type="compositionally biased region" description="Polar residues" evidence="15">
    <location>
        <begin position="369"/>
        <end position="385"/>
    </location>
</feature>
<protein>
    <recommendedName>
        <fullName evidence="4">RING-type E3 ubiquitin transferase</fullName>
        <ecNumber evidence="4">2.3.2.27</ecNumber>
    </recommendedName>
</protein>
<reference evidence="20" key="1">
    <citation type="journal article" date="2010" name="Nat. Biotechnol.">
        <title>Draft genome sequence of the oilseed species Ricinus communis.</title>
        <authorList>
            <person name="Chan A.P."/>
            <person name="Crabtree J."/>
            <person name="Zhao Q."/>
            <person name="Lorenzi H."/>
            <person name="Orvis J."/>
            <person name="Puiu D."/>
            <person name="Melake-Berhan A."/>
            <person name="Jones K.M."/>
            <person name="Redman J."/>
            <person name="Chen G."/>
            <person name="Cahoon E.B."/>
            <person name="Gedil M."/>
            <person name="Stanke M."/>
            <person name="Haas B.J."/>
            <person name="Wortman J.R."/>
            <person name="Fraser-Liggett C.M."/>
            <person name="Ravel J."/>
            <person name="Rabinowicz P.D."/>
        </authorList>
    </citation>
    <scope>NUCLEOTIDE SEQUENCE [LARGE SCALE GENOMIC DNA]</scope>
    <source>
        <strain evidence="20">cv. Hale</strain>
    </source>
</reference>
<keyword evidence="9" id="KW-0833">Ubl conjugation pathway</keyword>
<accession>B9RJR7</accession>
<keyword evidence="20" id="KW-1185">Reference proteome</keyword>
<evidence type="ECO:0000256" key="3">
    <source>
        <dbReference type="ARBA" id="ARBA00004906"/>
    </source>
</evidence>
<keyword evidence="17" id="KW-0732">Signal</keyword>
<evidence type="ECO:0000256" key="15">
    <source>
        <dbReference type="SAM" id="MobiDB-lite"/>
    </source>
</evidence>
<evidence type="ECO:0000313" key="19">
    <source>
        <dbReference type="EMBL" id="EEF48569.1"/>
    </source>
</evidence>
<dbReference type="GO" id="GO:0061630">
    <property type="term" value="F:ubiquitin protein ligase activity"/>
    <property type="evidence" value="ECO:0007669"/>
    <property type="project" value="UniProtKB-EC"/>
</dbReference>
<dbReference type="InterPro" id="IPR001841">
    <property type="entry name" value="Znf_RING"/>
</dbReference>
<feature type="chain" id="PRO_5002890830" description="RING-type E3 ubiquitin transferase" evidence="17">
    <location>
        <begin position="33"/>
        <end position="436"/>
    </location>
</feature>
<feature type="region of interest" description="Disordered" evidence="15">
    <location>
        <begin position="357"/>
        <end position="393"/>
    </location>
</feature>
<evidence type="ECO:0000256" key="16">
    <source>
        <dbReference type="SAM" id="Phobius"/>
    </source>
</evidence>
<dbReference type="PANTHER" id="PTHR14155:SF583">
    <property type="entry name" value="RING-TYPE DOMAIN-CONTAINING PROTEIN"/>
    <property type="match status" value="1"/>
</dbReference>
<dbReference type="EC" id="2.3.2.27" evidence="4"/>
<dbReference type="eggNOG" id="KOG0800">
    <property type="taxonomic scope" value="Eukaryota"/>
</dbReference>
<keyword evidence="8 14" id="KW-0863">Zinc-finger</keyword>
<comment type="similarity">
    <text evidence="13">Belongs to the RING-type zinc finger family. ATL subfamily.</text>
</comment>
<proteinExistence type="inferred from homology"/>
<evidence type="ECO:0000313" key="20">
    <source>
        <dbReference type="Proteomes" id="UP000008311"/>
    </source>
</evidence>
<evidence type="ECO:0000256" key="17">
    <source>
        <dbReference type="SAM" id="SignalP"/>
    </source>
</evidence>
<comment type="pathway">
    <text evidence="3">Protein modification; protein ubiquitination.</text>
</comment>
<evidence type="ECO:0000256" key="13">
    <source>
        <dbReference type="ARBA" id="ARBA00024209"/>
    </source>
</evidence>
<evidence type="ECO:0000256" key="11">
    <source>
        <dbReference type="ARBA" id="ARBA00022989"/>
    </source>
</evidence>
<evidence type="ECO:0000256" key="4">
    <source>
        <dbReference type="ARBA" id="ARBA00012483"/>
    </source>
</evidence>
<evidence type="ECO:0000256" key="5">
    <source>
        <dbReference type="ARBA" id="ARBA00022679"/>
    </source>
</evidence>
<keyword evidence="11 16" id="KW-1133">Transmembrane helix</keyword>
<feature type="signal peptide" evidence="17">
    <location>
        <begin position="1"/>
        <end position="32"/>
    </location>
</feature>
<dbReference type="OrthoDB" id="8062037at2759"/>
<evidence type="ECO:0000256" key="2">
    <source>
        <dbReference type="ARBA" id="ARBA00004167"/>
    </source>
</evidence>
<evidence type="ECO:0000256" key="14">
    <source>
        <dbReference type="PROSITE-ProRule" id="PRU00175"/>
    </source>
</evidence>
<evidence type="ECO:0000256" key="12">
    <source>
        <dbReference type="ARBA" id="ARBA00023136"/>
    </source>
</evidence>
<name>B9RJR7_RICCO</name>
<feature type="transmembrane region" description="Helical" evidence="16">
    <location>
        <begin position="56"/>
        <end position="76"/>
    </location>
</feature>
<evidence type="ECO:0000259" key="18">
    <source>
        <dbReference type="PROSITE" id="PS50089"/>
    </source>
</evidence>
<dbReference type="AlphaFoldDB" id="B9RJR7"/>
<evidence type="ECO:0000256" key="10">
    <source>
        <dbReference type="ARBA" id="ARBA00022833"/>
    </source>
</evidence>
<evidence type="ECO:0000256" key="7">
    <source>
        <dbReference type="ARBA" id="ARBA00022723"/>
    </source>
</evidence>
<dbReference type="GO" id="GO:0008270">
    <property type="term" value="F:zinc ion binding"/>
    <property type="evidence" value="ECO:0007669"/>
    <property type="project" value="UniProtKB-KW"/>
</dbReference>
<feature type="compositionally biased region" description="Polar residues" evidence="15">
    <location>
        <begin position="240"/>
        <end position="263"/>
    </location>
</feature>
<comment type="subcellular location">
    <subcellularLocation>
        <location evidence="2">Membrane</location>
        <topology evidence="2">Single-pass membrane protein</topology>
    </subcellularLocation>
</comment>
<feature type="compositionally biased region" description="Basic and acidic residues" evidence="15">
    <location>
        <begin position="409"/>
        <end position="436"/>
    </location>
</feature>
<sequence>MINYTSFFLRLNHGLLVVKLLFILYTSPFTSAQQESTTPPTLEPLAPAPSFNPSLAILMVIIVSAFFVMGFFSVYIRQCADRRYRRGSNFNPSASPIGGGGRWSRRRQQGLDPEVINTFPTFLYSTVKGHKIGKESLECAVCLNEFEDDQTLRLTPKCSHVFHPDCIDAWLASNTTCPVCRANLVPKPGDLAFDSVSFFEPNNTNNTSVEPDQLQERPNDETQNGVLIRVSDDHDRSRPEVQNQQSPDVISLSTASQNRPPRSWSTGWRFARLFPRSHSTGHSLVQPGENLDRFTLRLPEDVRSQLLNTHLNRAKSCVAFPRASSSKKGYRSRSGGGWRGRNFYFYERFDEEVRPEHSGLTLTPPFISRTGSIQSSKGVGSNDEANATPPKNFLKSIKSPFDQLFLNADKNHSKNDVGERSSDQLRPHPDVSDSQV</sequence>
<organism evidence="19 20">
    <name type="scientific">Ricinus communis</name>
    <name type="common">Castor bean</name>
    <dbReference type="NCBI Taxonomy" id="3988"/>
    <lineage>
        <taxon>Eukaryota</taxon>
        <taxon>Viridiplantae</taxon>
        <taxon>Streptophyta</taxon>
        <taxon>Embryophyta</taxon>
        <taxon>Tracheophyta</taxon>
        <taxon>Spermatophyta</taxon>
        <taxon>Magnoliopsida</taxon>
        <taxon>eudicotyledons</taxon>
        <taxon>Gunneridae</taxon>
        <taxon>Pentapetalae</taxon>
        <taxon>rosids</taxon>
        <taxon>fabids</taxon>
        <taxon>Malpighiales</taxon>
        <taxon>Euphorbiaceae</taxon>
        <taxon>Acalyphoideae</taxon>
        <taxon>Acalypheae</taxon>
        <taxon>Ricinus</taxon>
    </lineage>
</organism>
<evidence type="ECO:0000256" key="1">
    <source>
        <dbReference type="ARBA" id="ARBA00000900"/>
    </source>
</evidence>
<keyword evidence="5" id="KW-0808">Transferase</keyword>